<dbReference type="AlphaFoldDB" id="A0ABD2Q368"/>
<dbReference type="EMBL" id="JBJKFK010001111">
    <property type="protein sequence ID" value="KAL3314063.1"/>
    <property type="molecule type" value="Genomic_DNA"/>
</dbReference>
<dbReference type="SUPFAM" id="SSF52058">
    <property type="entry name" value="L domain-like"/>
    <property type="match status" value="1"/>
</dbReference>
<dbReference type="InterPro" id="IPR032675">
    <property type="entry name" value="LRR_dom_sf"/>
</dbReference>
<keyword evidence="2" id="KW-1185">Reference proteome</keyword>
<accession>A0ABD2Q368</accession>
<dbReference type="Pfam" id="PF00560">
    <property type="entry name" value="LRR_1"/>
    <property type="match status" value="1"/>
</dbReference>
<dbReference type="Gene3D" id="3.80.10.10">
    <property type="entry name" value="Ribonuclease Inhibitor"/>
    <property type="match status" value="1"/>
</dbReference>
<sequence>MNLSLLDLSYNKIQLIPSETENLNVEELIMDRNPLRLITKELAKSKTLKTLRLKSTQLDLATFPAELLTDSVICTIDISENSFSFSKFQAITGYEA</sequence>
<reference evidence="1 2" key="1">
    <citation type="submission" date="2024-11" db="EMBL/GenBank/DDBJ databases">
        <title>Adaptive evolution of stress response genes in parasites aligns with host niche diversity.</title>
        <authorList>
            <person name="Hahn C."/>
            <person name="Resl P."/>
        </authorList>
    </citation>
    <scope>NUCLEOTIDE SEQUENCE [LARGE SCALE GENOMIC DNA]</scope>
    <source>
        <strain evidence="1">EGGRZ-B1_66</strain>
        <tissue evidence="1">Body</tissue>
    </source>
</reference>
<protein>
    <submittedName>
        <fullName evidence="1">Uncharacterized protein</fullName>
    </submittedName>
</protein>
<gene>
    <name evidence="1" type="ORF">Ciccas_007333</name>
</gene>
<dbReference type="Proteomes" id="UP001626550">
    <property type="component" value="Unassembled WGS sequence"/>
</dbReference>
<evidence type="ECO:0000313" key="2">
    <source>
        <dbReference type="Proteomes" id="UP001626550"/>
    </source>
</evidence>
<proteinExistence type="predicted"/>
<dbReference type="InterPro" id="IPR001611">
    <property type="entry name" value="Leu-rich_rpt"/>
</dbReference>
<comment type="caution">
    <text evidence="1">The sequence shown here is derived from an EMBL/GenBank/DDBJ whole genome shotgun (WGS) entry which is preliminary data.</text>
</comment>
<organism evidence="1 2">
    <name type="scientific">Cichlidogyrus casuarinus</name>
    <dbReference type="NCBI Taxonomy" id="1844966"/>
    <lineage>
        <taxon>Eukaryota</taxon>
        <taxon>Metazoa</taxon>
        <taxon>Spiralia</taxon>
        <taxon>Lophotrochozoa</taxon>
        <taxon>Platyhelminthes</taxon>
        <taxon>Monogenea</taxon>
        <taxon>Monopisthocotylea</taxon>
        <taxon>Dactylogyridea</taxon>
        <taxon>Ancyrocephalidae</taxon>
        <taxon>Cichlidogyrus</taxon>
    </lineage>
</organism>
<name>A0ABD2Q368_9PLAT</name>
<feature type="non-terminal residue" evidence="1">
    <location>
        <position position="96"/>
    </location>
</feature>
<evidence type="ECO:0000313" key="1">
    <source>
        <dbReference type="EMBL" id="KAL3314063.1"/>
    </source>
</evidence>
<dbReference type="PROSITE" id="PS51450">
    <property type="entry name" value="LRR"/>
    <property type="match status" value="1"/>
</dbReference>